<keyword evidence="11" id="KW-1185">Reference proteome</keyword>
<dbReference type="InterPro" id="IPR043429">
    <property type="entry name" value="ArtM/GltK/GlnP/TcyL/YhdX-like"/>
</dbReference>
<dbReference type="EMBL" id="CP116341">
    <property type="protein sequence ID" value="WOV83039.1"/>
    <property type="molecule type" value="Genomic_DNA"/>
</dbReference>
<dbReference type="InterPro" id="IPR035906">
    <property type="entry name" value="MetI-like_sf"/>
</dbReference>
<keyword evidence="4 8" id="KW-0812">Transmembrane</keyword>
<evidence type="ECO:0000256" key="3">
    <source>
        <dbReference type="ARBA" id="ARBA00022475"/>
    </source>
</evidence>
<dbReference type="RefSeq" id="WP_323690711.1">
    <property type="nucleotide sequence ID" value="NZ_CP116341.1"/>
</dbReference>
<feature type="domain" description="ABC transmembrane type-1" evidence="9">
    <location>
        <begin position="17"/>
        <end position="206"/>
    </location>
</feature>
<dbReference type="InterPro" id="IPR000515">
    <property type="entry name" value="MetI-like"/>
</dbReference>
<feature type="transmembrane region" description="Helical" evidence="8">
    <location>
        <begin position="53"/>
        <end position="76"/>
    </location>
</feature>
<dbReference type="PANTHER" id="PTHR30614:SF0">
    <property type="entry name" value="L-CYSTINE TRANSPORT SYSTEM PERMEASE PROTEIN TCYL"/>
    <property type="match status" value="1"/>
</dbReference>
<keyword evidence="3" id="KW-1003">Cell membrane</keyword>
<evidence type="ECO:0000256" key="8">
    <source>
        <dbReference type="RuleBase" id="RU363032"/>
    </source>
</evidence>
<evidence type="ECO:0000256" key="6">
    <source>
        <dbReference type="ARBA" id="ARBA00022989"/>
    </source>
</evidence>
<name>A0ABZ0KSV6_9BACL</name>
<evidence type="ECO:0000256" key="1">
    <source>
        <dbReference type="ARBA" id="ARBA00004651"/>
    </source>
</evidence>
<dbReference type="InterPro" id="IPR010065">
    <property type="entry name" value="AA_ABC_transptr_permease_3TM"/>
</dbReference>
<feature type="transmembrane region" description="Helical" evidence="8">
    <location>
        <begin position="184"/>
        <end position="205"/>
    </location>
</feature>
<evidence type="ECO:0000256" key="7">
    <source>
        <dbReference type="ARBA" id="ARBA00023136"/>
    </source>
</evidence>
<feature type="transmembrane region" description="Helical" evidence="8">
    <location>
        <begin position="18"/>
        <end position="41"/>
    </location>
</feature>
<dbReference type="NCBIfam" id="TIGR01726">
    <property type="entry name" value="HEQRo_perm_3TM"/>
    <property type="match status" value="1"/>
</dbReference>
<evidence type="ECO:0000313" key="10">
    <source>
        <dbReference type="EMBL" id="WOV83039.1"/>
    </source>
</evidence>
<evidence type="ECO:0000256" key="4">
    <source>
        <dbReference type="ARBA" id="ARBA00022692"/>
    </source>
</evidence>
<dbReference type="Gene3D" id="1.10.3720.10">
    <property type="entry name" value="MetI-like"/>
    <property type="match status" value="1"/>
</dbReference>
<dbReference type="PANTHER" id="PTHR30614">
    <property type="entry name" value="MEMBRANE COMPONENT OF AMINO ACID ABC TRANSPORTER"/>
    <property type="match status" value="1"/>
</dbReference>
<dbReference type="Proteomes" id="UP001303532">
    <property type="component" value="Chromosome"/>
</dbReference>
<gene>
    <name evidence="10" type="ORF">PGH26_08805</name>
</gene>
<dbReference type="Pfam" id="PF00528">
    <property type="entry name" value="BPD_transp_1"/>
    <property type="match status" value="1"/>
</dbReference>
<comment type="similarity">
    <text evidence="8">Belongs to the binding-protein-dependent transport system permease family.</text>
</comment>
<evidence type="ECO:0000313" key="11">
    <source>
        <dbReference type="Proteomes" id="UP001303532"/>
    </source>
</evidence>
<organism evidence="10 11">
    <name type="scientific">Sporosarcina jeotgali</name>
    <dbReference type="NCBI Taxonomy" id="3020056"/>
    <lineage>
        <taxon>Bacteria</taxon>
        <taxon>Bacillati</taxon>
        <taxon>Bacillota</taxon>
        <taxon>Bacilli</taxon>
        <taxon>Bacillales</taxon>
        <taxon>Caryophanaceae</taxon>
        <taxon>Sporosarcina</taxon>
    </lineage>
</organism>
<reference evidence="10 11" key="1">
    <citation type="submission" date="2023-01" db="EMBL/GenBank/DDBJ databases">
        <title>Sporosarcina sp. nov., isolated from Korean tranditional fermented seafood 'Jeotgal'.</title>
        <authorList>
            <person name="Yang A.-I."/>
        </authorList>
    </citation>
    <scope>NUCLEOTIDE SEQUENCE [LARGE SCALE GENOMIC DNA]</scope>
    <source>
        <strain evidence="10 11">B2O-1</strain>
    </source>
</reference>
<keyword evidence="5" id="KW-0029">Amino-acid transport</keyword>
<protein>
    <submittedName>
        <fullName evidence="10">Amino acid ABC transporter permease</fullName>
    </submittedName>
</protein>
<accession>A0ABZ0KSV6</accession>
<dbReference type="CDD" id="cd06261">
    <property type="entry name" value="TM_PBP2"/>
    <property type="match status" value="1"/>
</dbReference>
<keyword evidence="6 8" id="KW-1133">Transmembrane helix</keyword>
<proteinExistence type="inferred from homology"/>
<keyword evidence="2 8" id="KW-0813">Transport</keyword>
<dbReference type="SUPFAM" id="SSF161098">
    <property type="entry name" value="MetI-like"/>
    <property type="match status" value="1"/>
</dbReference>
<evidence type="ECO:0000256" key="5">
    <source>
        <dbReference type="ARBA" id="ARBA00022970"/>
    </source>
</evidence>
<comment type="subcellular location">
    <subcellularLocation>
        <location evidence="1 8">Cell membrane</location>
        <topology evidence="1 8">Multi-pass membrane protein</topology>
    </subcellularLocation>
</comment>
<sequence>MDAAILIDSIPSLLKATIMTLFLSCISVVIALVIGFSTALIRILKVKILNEIASVYISIIRGTPLLVQIFVIYYGLPQIGISLDPISSGIMALSLNAGAYLSESFRASILAVDRGQMEAATSMGMTYGQAMRRIILPQSLRIAIPTLSNSFIVLVKDTSLVSVITVTELLQMSSLIIAKTFEPLTIYLVAAAIYWILITFFTTMLDKLEKRSSKYLAR</sequence>
<evidence type="ECO:0000259" key="9">
    <source>
        <dbReference type="PROSITE" id="PS50928"/>
    </source>
</evidence>
<evidence type="ECO:0000256" key="2">
    <source>
        <dbReference type="ARBA" id="ARBA00022448"/>
    </source>
</evidence>
<dbReference type="PROSITE" id="PS50928">
    <property type="entry name" value="ABC_TM1"/>
    <property type="match status" value="1"/>
</dbReference>
<keyword evidence="7 8" id="KW-0472">Membrane</keyword>